<evidence type="ECO:0000313" key="2">
    <source>
        <dbReference type="EMBL" id="KAG6773322.1"/>
    </source>
</evidence>
<name>A0A8X7ZSJ4_POPTO</name>
<dbReference type="AlphaFoldDB" id="A0A8X7ZSJ4"/>
<gene>
    <name evidence="2" type="ORF">POTOM_020588</name>
</gene>
<keyword evidence="3" id="KW-1185">Reference proteome</keyword>
<reference evidence="2" key="1">
    <citation type="journal article" date="2020" name="bioRxiv">
        <title>Hybrid origin of Populus tomentosa Carr. identified through genome sequencing and phylogenomic analysis.</title>
        <authorList>
            <person name="An X."/>
            <person name="Gao K."/>
            <person name="Chen Z."/>
            <person name="Li J."/>
            <person name="Yang X."/>
            <person name="Yang X."/>
            <person name="Zhou J."/>
            <person name="Guo T."/>
            <person name="Zhao T."/>
            <person name="Huang S."/>
            <person name="Miao D."/>
            <person name="Khan W.U."/>
            <person name="Rao P."/>
            <person name="Ye M."/>
            <person name="Lei B."/>
            <person name="Liao W."/>
            <person name="Wang J."/>
            <person name="Ji L."/>
            <person name="Li Y."/>
            <person name="Guo B."/>
            <person name="Mustafa N.S."/>
            <person name="Li S."/>
            <person name="Yun Q."/>
            <person name="Keller S.R."/>
            <person name="Mao J."/>
            <person name="Zhang R."/>
            <person name="Strauss S.H."/>
        </authorList>
    </citation>
    <scope>NUCLEOTIDE SEQUENCE</scope>
    <source>
        <strain evidence="2">GM15</strain>
        <tissue evidence="2">Leaf</tissue>
    </source>
</reference>
<protein>
    <submittedName>
        <fullName evidence="2">Uncharacterized protein</fullName>
    </submittedName>
</protein>
<sequence>MAMKANNEVEIDGEDKEEKMSPLKDANDVCVEYSIEGKALVFLVEFPNWEGVRSFRVISSSCCRHSSQSLRSYQTSGYKVQNGIKLNSGLIVSDLAMLILIPHDNNLLILDSIFY</sequence>
<accession>A0A8X7ZSJ4</accession>
<comment type="caution">
    <text evidence="2">The sequence shown here is derived from an EMBL/GenBank/DDBJ whole genome shotgun (WGS) entry which is preliminary data.</text>
</comment>
<dbReference type="Proteomes" id="UP000886885">
    <property type="component" value="Chromosome 5D"/>
</dbReference>
<organism evidence="2 3">
    <name type="scientific">Populus tomentosa</name>
    <name type="common">Chinese white poplar</name>
    <dbReference type="NCBI Taxonomy" id="118781"/>
    <lineage>
        <taxon>Eukaryota</taxon>
        <taxon>Viridiplantae</taxon>
        <taxon>Streptophyta</taxon>
        <taxon>Embryophyta</taxon>
        <taxon>Tracheophyta</taxon>
        <taxon>Spermatophyta</taxon>
        <taxon>Magnoliopsida</taxon>
        <taxon>eudicotyledons</taxon>
        <taxon>Gunneridae</taxon>
        <taxon>Pentapetalae</taxon>
        <taxon>rosids</taxon>
        <taxon>fabids</taxon>
        <taxon>Malpighiales</taxon>
        <taxon>Salicaceae</taxon>
        <taxon>Saliceae</taxon>
        <taxon>Populus</taxon>
    </lineage>
</organism>
<dbReference type="EMBL" id="JAAWWB010000010">
    <property type="protein sequence ID" value="KAG6773322.1"/>
    <property type="molecule type" value="Genomic_DNA"/>
</dbReference>
<evidence type="ECO:0000313" key="3">
    <source>
        <dbReference type="Proteomes" id="UP000886885"/>
    </source>
</evidence>
<proteinExistence type="predicted"/>
<feature type="region of interest" description="Disordered" evidence="1">
    <location>
        <begin position="1"/>
        <end position="21"/>
    </location>
</feature>
<evidence type="ECO:0000256" key="1">
    <source>
        <dbReference type="SAM" id="MobiDB-lite"/>
    </source>
</evidence>